<name>A0A8H3QYS6_9GLOM</name>
<organism evidence="2 3">
    <name type="scientific">Rhizophagus clarus</name>
    <dbReference type="NCBI Taxonomy" id="94130"/>
    <lineage>
        <taxon>Eukaryota</taxon>
        <taxon>Fungi</taxon>
        <taxon>Fungi incertae sedis</taxon>
        <taxon>Mucoromycota</taxon>
        <taxon>Glomeromycotina</taxon>
        <taxon>Glomeromycetes</taxon>
        <taxon>Glomerales</taxon>
        <taxon>Glomeraceae</taxon>
        <taxon>Rhizophagus</taxon>
    </lineage>
</organism>
<dbReference type="AlphaFoldDB" id="A0A8H3QYS6"/>
<dbReference type="EMBL" id="BLAL01000257">
    <property type="protein sequence ID" value="GES97143.1"/>
    <property type="molecule type" value="Genomic_DNA"/>
</dbReference>
<dbReference type="OrthoDB" id="2305086at2759"/>
<keyword evidence="2" id="KW-0540">Nuclease</keyword>
<gene>
    <name evidence="2" type="ORF">RCL2_002373100</name>
</gene>
<dbReference type="Gene3D" id="3.90.1570.10">
    <property type="entry name" value="tt1808, chain A"/>
    <property type="match status" value="1"/>
</dbReference>
<dbReference type="Proteomes" id="UP000615446">
    <property type="component" value="Unassembled WGS sequence"/>
</dbReference>
<dbReference type="InterPro" id="IPR012296">
    <property type="entry name" value="Nuclease_put_TT1808"/>
</dbReference>
<protein>
    <submittedName>
        <fullName evidence="2">Uma2 family endonuclease</fullName>
    </submittedName>
</protein>
<dbReference type="PANTHER" id="PTHR34107:SF7">
    <property type="entry name" value="SLR2092 PROTEIN"/>
    <property type="match status" value="1"/>
</dbReference>
<dbReference type="GO" id="GO:0004519">
    <property type="term" value="F:endonuclease activity"/>
    <property type="evidence" value="ECO:0007669"/>
    <property type="project" value="UniProtKB-KW"/>
</dbReference>
<dbReference type="Pfam" id="PF05685">
    <property type="entry name" value="Uma2"/>
    <property type="match status" value="1"/>
</dbReference>
<feature type="domain" description="Putative restriction endonuclease" evidence="1">
    <location>
        <begin position="14"/>
        <end position="149"/>
    </location>
</feature>
<reference evidence="2" key="1">
    <citation type="submission" date="2019-10" db="EMBL/GenBank/DDBJ databases">
        <title>Conservation and host-specific expression of non-tandemly repeated heterogenous ribosome RNA gene in arbuscular mycorrhizal fungi.</title>
        <authorList>
            <person name="Maeda T."/>
            <person name="Kobayashi Y."/>
            <person name="Nakagawa T."/>
            <person name="Ezawa T."/>
            <person name="Yamaguchi K."/>
            <person name="Bino T."/>
            <person name="Nishimoto Y."/>
            <person name="Shigenobu S."/>
            <person name="Kawaguchi M."/>
        </authorList>
    </citation>
    <scope>NUCLEOTIDE SEQUENCE</scope>
    <source>
        <strain evidence="2">HR1</strain>
    </source>
</reference>
<sequence length="176" mass="19925">MSLRFFIPKSNFDQFESAVCINPRSFRINLIDGQLDVMPVAIGTAQRERRIITRAGNWCDANPNLVGISISSQGCFTLPNGDIMGPDFGVVLTARWNALTQAQQDQAFPHVAPNFVIELRLQTDSPQYVHNKMLRWINGGVEEGWSIDRFVNPPEVSFNEKYKMIMLGFHPIGRNE</sequence>
<evidence type="ECO:0000313" key="3">
    <source>
        <dbReference type="Proteomes" id="UP000615446"/>
    </source>
</evidence>
<accession>A0A8H3QYS6</accession>
<keyword evidence="2" id="KW-0255">Endonuclease</keyword>
<comment type="caution">
    <text evidence="2">The sequence shown here is derived from an EMBL/GenBank/DDBJ whole genome shotgun (WGS) entry which is preliminary data.</text>
</comment>
<dbReference type="CDD" id="cd06260">
    <property type="entry name" value="DUF820-like"/>
    <property type="match status" value="1"/>
</dbReference>
<dbReference type="InterPro" id="IPR011335">
    <property type="entry name" value="Restrct_endonuc-II-like"/>
</dbReference>
<evidence type="ECO:0000259" key="1">
    <source>
        <dbReference type="Pfam" id="PF05685"/>
    </source>
</evidence>
<dbReference type="InterPro" id="IPR008538">
    <property type="entry name" value="Uma2"/>
</dbReference>
<keyword evidence="2" id="KW-0378">Hydrolase</keyword>
<dbReference type="SUPFAM" id="SSF52980">
    <property type="entry name" value="Restriction endonuclease-like"/>
    <property type="match status" value="1"/>
</dbReference>
<evidence type="ECO:0000313" key="2">
    <source>
        <dbReference type="EMBL" id="GES97143.1"/>
    </source>
</evidence>
<dbReference type="GO" id="GO:0006302">
    <property type="term" value="P:double-strand break repair"/>
    <property type="evidence" value="ECO:0007669"/>
    <property type="project" value="UniProtKB-ARBA"/>
</dbReference>
<proteinExistence type="predicted"/>
<dbReference type="PANTHER" id="PTHR34107">
    <property type="entry name" value="SLL0198 PROTEIN-RELATED"/>
    <property type="match status" value="1"/>
</dbReference>